<dbReference type="eggNOG" id="COG2197">
    <property type="taxonomic scope" value="Bacteria"/>
</dbReference>
<dbReference type="GO" id="GO:0003677">
    <property type="term" value="F:DNA binding"/>
    <property type="evidence" value="ECO:0007669"/>
    <property type="project" value="InterPro"/>
</dbReference>
<evidence type="ECO:0000313" key="3">
    <source>
        <dbReference type="Proteomes" id="UP000024329"/>
    </source>
</evidence>
<dbReference type="Gene3D" id="1.10.10.10">
    <property type="entry name" value="Winged helix-like DNA-binding domain superfamily/Winged helix DNA-binding domain"/>
    <property type="match status" value="1"/>
</dbReference>
<protein>
    <submittedName>
        <fullName evidence="2">Regulatory protein LuxR</fullName>
    </submittedName>
</protein>
<sequence length="362" mass="40073">MALTSNDETDLLLPLIAGIGDKAQFAEFLERLRRRSDAEYVSIVMKQGDGPHAQITDFHAGRDLRSEARELDPFEMHALERLHYDQLRPGRVYSVGEFVDHDPVFRADRLAKMARLGIADERVVRLPRVAETDAWLILARAKPCEAADSALLSSLAPYVEAALRSYVALEHHRIRASVSAQGMARSATAWMVFDREARLLAIDPRLDAWMRGNLGYTPRVGERLRDLGVHAERELGGAAVLFASSTPPPPRAVMLHEDPRLEALLTATSDMPRPSMLALCRLPNARTPASVERLTRLFDLPPREAQLAIALNEGQSIAEAAESMGLTLETARNYSKRLYAKLGVRGQAELVRLVSDSVAVMG</sequence>
<evidence type="ECO:0000313" key="2">
    <source>
        <dbReference type="EMBL" id="EZP83323.1"/>
    </source>
</evidence>
<accession>A0A031K2V9</accession>
<dbReference type="SMART" id="SM00421">
    <property type="entry name" value="HTH_LUXR"/>
    <property type="match status" value="1"/>
</dbReference>
<dbReference type="InterPro" id="IPR016032">
    <property type="entry name" value="Sig_transdc_resp-reg_C-effctor"/>
</dbReference>
<dbReference type="RefSeq" id="WP_036524493.1">
    <property type="nucleotide sequence ID" value="NZ_JFYZ01000003.1"/>
</dbReference>
<name>A0A031K2V9_9SPHN</name>
<dbReference type="PATRIC" id="fig|158500.4.peg.1471"/>
<comment type="caution">
    <text evidence="2">The sequence shown here is derived from an EMBL/GenBank/DDBJ whole genome shotgun (WGS) entry which is preliminary data.</text>
</comment>
<dbReference type="InterPro" id="IPR000792">
    <property type="entry name" value="Tscrpt_reg_LuxR_C"/>
</dbReference>
<dbReference type="SUPFAM" id="SSF46894">
    <property type="entry name" value="C-terminal effector domain of the bipartite response regulators"/>
    <property type="match status" value="1"/>
</dbReference>
<dbReference type="STRING" id="158500.BES08_04955"/>
<dbReference type="Pfam" id="PF00196">
    <property type="entry name" value="GerE"/>
    <property type="match status" value="1"/>
</dbReference>
<dbReference type="Proteomes" id="UP000024329">
    <property type="component" value="Unassembled WGS sequence"/>
</dbReference>
<gene>
    <name evidence="2" type="ORF">BV97_01433</name>
</gene>
<dbReference type="GO" id="GO:0006355">
    <property type="term" value="P:regulation of DNA-templated transcription"/>
    <property type="evidence" value="ECO:0007669"/>
    <property type="project" value="InterPro"/>
</dbReference>
<evidence type="ECO:0000259" key="1">
    <source>
        <dbReference type="SMART" id="SM00421"/>
    </source>
</evidence>
<dbReference type="InterPro" id="IPR036388">
    <property type="entry name" value="WH-like_DNA-bd_sf"/>
</dbReference>
<dbReference type="EMBL" id="JFYZ01000003">
    <property type="protein sequence ID" value="EZP83323.1"/>
    <property type="molecule type" value="Genomic_DNA"/>
</dbReference>
<reference evidence="2 3" key="1">
    <citation type="submission" date="2014-03" db="EMBL/GenBank/DDBJ databases">
        <title>Whole genome sequence of Novosphingobium resinovorum KF1.</title>
        <authorList>
            <person name="Gan H.M."/>
            <person name="Gan H.Y."/>
            <person name="Chew T.H."/>
            <person name="Savka M.A."/>
        </authorList>
    </citation>
    <scope>NUCLEOTIDE SEQUENCE [LARGE SCALE GENOMIC DNA]</scope>
    <source>
        <strain evidence="2 3">KF1</strain>
    </source>
</reference>
<dbReference type="AlphaFoldDB" id="A0A031K2V9"/>
<organism evidence="2 3">
    <name type="scientific">Novosphingobium resinovorum</name>
    <dbReference type="NCBI Taxonomy" id="158500"/>
    <lineage>
        <taxon>Bacteria</taxon>
        <taxon>Pseudomonadati</taxon>
        <taxon>Pseudomonadota</taxon>
        <taxon>Alphaproteobacteria</taxon>
        <taxon>Sphingomonadales</taxon>
        <taxon>Sphingomonadaceae</taxon>
        <taxon>Novosphingobium</taxon>
    </lineage>
</organism>
<feature type="domain" description="HTH luxR-type" evidence="1">
    <location>
        <begin position="297"/>
        <end position="354"/>
    </location>
</feature>
<proteinExistence type="predicted"/>